<dbReference type="PROSITE" id="PS51549">
    <property type="entry name" value="DM13"/>
    <property type="match status" value="1"/>
</dbReference>
<accession>A0A927IDM2</accession>
<dbReference type="EMBL" id="JACXYU010000008">
    <property type="protein sequence ID" value="MBD3933060.1"/>
    <property type="molecule type" value="Genomic_DNA"/>
</dbReference>
<dbReference type="Pfam" id="PF10517">
    <property type="entry name" value="DM13"/>
    <property type="match status" value="1"/>
</dbReference>
<gene>
    <name evidence="3" type="ORF">IF129_16055</name>
</gene>
<feature type="region of interest" description="Disordered" evidence="1">
    <location>
        <begin position="43"/>
        <end position="73"/>
    </location>
</feature>
<reference evidence="3" key="1">
    <citation type="submission" date="2020-09" db="EMBL/GenBank/DDBJ databases">
        <title>Secondary metabolite and genome analysis of marine Streptomyces chumphonensis KK1-2T.</title>
        <authorList>
            <person name="Phongsopitanun W."/>
            <person name="Kanchanasin P."/>
            <person name="Pittayakhajonwut P."/>
            <person name="Suwanborirux K."/>
            <person name="Tanasupawat S."/>
        </authorList>
    </citation>
    <scope>NUCLEOTIDE SEQUENCE</scope>
    <source>
        <strain evidence="3">KK1-2</strain>
    </source>
</reference>
<comment type="caution">
    <text evidence="3">The sequence shown here is derived from an EMBL/GenBank/DDBJ whole genome shotgun (WGS) entry which is preliminary data.</text>
</comment>
<evidence type="ECO:0000313" key="4">
    <source>
        <dbReference type="Proteomes" id="UP000632289"/>
    </source>
</evidence>
<evidence type="ECO:0000313" key="3">
    <source>
        <dbReference type="EMBL" id="MBD3933060.1"/>
    </source>
</evidence>
<proteinExistence type="predicted"/>
<sequence>MGWLRRPVVAGGLVLGLAVAAVGLYLFQPWKLWTDETVNEALPSSDPVVVESEKPGAAEEPDAAEEPQEPAGPMTLAEGRFITHEHATEGTVKIVDLGDGERVLRLEGLDTSNGPDLKVWITDAEVLPGEEGWGVFDDGAYLDLGKLKGNKGNQNYTLPADADLDAYSSVSIWCDRFNVSFGAAELARV</sequence>
<feature type="domain" description="DM13" evidence="2">
    <location>
        <begin position="72"/>
        <end position="187"/>
    </location>
</feature>
<organism evidence="3 4">
    <name type="scientific">Streptomyces chumphonensis</name>
    <dbReference type="NCBI Taxonomy" id="1214925"/>
    <lineage>
        <taxon>Bacteria</taxon>
        <taxon>Bacillati</taxon>
        <taxon>Actinomycetota</taxon>
        <taxon>Actinomycetes</taxon>
        <taxon>Kitasatosporales</taxon>
        <taxon>Streptomycetaceae</taxon>
        <taxon>Streptomyces</taxon>
    </lineage>
</organism>
<keyword evidence="4" id="KW-1185">Reference proteome</keyword>
<feature type="compositionally biased region" description="Acidic residues" evidence="1">
    <location>
        <begin position="59"/>
        <end position="68"/>
    </location>
</feature>
<dbReference type="AlphaFoldDB" id="A0A927IDM2"/>
<name>A0A927IDM2_9ACTN</name>
<evidence type="ECO:0000256" key="1">
    <source>
        <dbReference type="SAM" id="MobiDB-lite"/>
    </source>
</evidence>
<dbReference type="InterPro" id="IPR019545">
    <property type="entry name" value="DM13_domain"/>
</dbReference>
<dbReference type="Proteomes" id="UP000632289">
    <property type="component" value="Unassembled WGS sequence"/>
</dbReference>
<dbReference type="RefSeq" id="WP_191210362.1">
    <property type="nucleotide sequence ID" value="NZ_BAABKL010000007.1"/>
</dbReference>
<protein>
    <submittedName>
        <fullName evidence="3">DM13 domain-containing protein</fullName>
    </submittedName>
</protein>
<evidence type="ECO:0000259" key="2">
    <source>
        <dbReference type="PROSITE" id="PS51549"/>
    </source>
</evidence>